<feature type="compositionally biased region" description="Polar residues" evidence="1">
    <location>
        <begin position="123"/>
        <end position="138"/>
    </location>
</feature>
<dbReference type="Proteomes" id="UP000325313">
    <property type="component" value="Unassembled WGS sequence"/>
</dbReference>
<reference evidence="2 3" key="1">
    <citation type="submission" date="2019-05" db="EMBL/GenBank/DDBJ databases">
        <title>Emergence of the Ug99 lineage of the wheat stem rust pathogen through somatic hybridization.</title>
        <authorList>
            <person name="Li F."/>
            <person name="Upadhyaya N.M."/>
            <person name="Sperschneider J."/>
            <person name="Matny O."/>
            <person name="Nguyen-Phuc H."/>
            <person name="Mago R."/>
            <person name="Raley C."/>
            <person name="Miller M.E."/>
            <person name="Silverstein K.A.T."/>
            <person name="Henningsen E."/>
            <person name="Hirsch C.D."/>
            <person name="Visser B."/>
            <person name="Pretorius Z.A."/>
            <person name="Steffenson B.J."/>
            <person name="Schwessinger B."/>
            <person name="Dodds P.N."/>
            <person name="Figueroa M."/>
        </authorList>
    </citation>
    <scope>NUCLEOTIDE SEQUENCE [LARGE SCALE GENOMIC DNA]</scope>
    <source>
        <strain evidence="2 3">Ug99</strain>
    </source>
</reference>
<evidence type="ECO:0000313" key="3">
    <source>
        <dbReference type="Proteomes" id="UP000325313"/>
    </source>
</evidence>
<organism evidence="2 3">
    <name type="scientific">Puccinia graminis f. sp. tritici</name>
    <dbReference type="NCBI Taxonomy" id="56615"/>
    <lineage>
        <taxon>Eukaryota</taxon>
        <taxon>Fungi</taxon>
        <taxon>Dikarya</taxon>
        <taxon>Basidiomycota</taxon>
        <taxon>Pucciniomycotina</taxon>
        <taxon>Pucciniomycetes</taxon>
        <taxon>Pucciniales</taxon>
        <taxon>Pucciniaceae</taxon>
        <taxon>Puccinia</taxon>
    </lineage>
</organism>
<feature type="region of interest" description="Disordered" evidence="1">
    <location>
        <begin position="1"/>
        <end position="80"/>
    </location>
</feature>
<feature type="compositionally biased region" description="Basic residues" evidence="1">
    <location>
        <begin position="1"/>
        <end position="11"/>
    </location>
</feature>
<dbReference type="EMBL" id="VDEP01000139">
    <property type="protein sequence ID" value="KAA1128828.1"/>
    <property type="molecule type" value="Genomic_DNA"/>
</dbReference>
<dbReference type="AlphaFoldDB" id="A0A5B0RTY9"/>
<feature type="compositionally biased region" description="Low complexity" evidence="1">
    <location>
        <begin position="140"/>
        <end position="153"/>
    </location>
</feature>
<accession>A0A5B0RTY9</accession>
<protein>
    <submittedName>
        <fullName evidence="2">Uncharacterized protein</fullName>
    </submittedName>
</protein>
<name>A0A5B0RTY9_PUCGR</name>
<sequence>MGHHHHHHHHQASPARSSWRPPSLKNARSFLIKLVHSQHTSPHKADEPPQEEPPQEESPLDELQPDDPPDNRINSNLPPTYEVAVQTPSHLPARDQILIGASDDQQERLRSPSNGRRSMLMEATSSGSPRANLSTHLRLSSIQPSSSSIPTPQSREDPESIEFMDDRRRLRPSSSRQSCGSSNPRPTKRAMTHKFFKASSIGSLNLHQNPTSGRSISRRDRELIAAKKSLPILTKFGKPSTTHKNAPLL</sequence>
<feature type="compositionally biased region" description="Acidic residues" evidence="1">
    <location>
        <begin position="48"/>
        <end position="68"/>
    </location>
</feature>
<proteinExistence type="predicted"/>
<evidence type="ECO:0000313" key="2">
    <source>
        <dbReference type="EMBL" id="KAA1128828.1"/>
    </source>
</evidence>
<feature type="region of interest" description="Disordered" evidence="1">
    <location>
        <begin position="99"/>
        <end position="190"/>
    </location>
</feature>
<feature type="compositionally biased region" description="Low complexity" evidence="1">
    <location>
        <begin position="12"/>
        <end position="23"/>
    </location>
</feature>
<feature type="compositionally biased region" description="Low complexity" evidence="1">
    <location>
        <begin position="172"/>
        <end position="182"/>
    </location>
</feature>
<comment type="caution">
    <text evidence="2">The sequence shown here is derived from an EMBL/GenBank/DDBJ whole genome shotgun (WGS) entry which is preliminary data.</text>
</comment>
<evidence type="ECO:0000256" key="1">
    <source>
        <dbReference type="SAM" id="MobiDB-lite"/>
    </source>
</evidence>
<feature type="compositionally biased region" description="Basic and acidic residues" evidence="1">
    <location>
        <begin position="154"/>
        <end position="168"/>
    </location>
</feature>
<gene>
    <name evidence="2" type="ORF">PGTUg99_024680</name>
</gene>